<gene>
    <name evidence="5" type="primary">Contig8778.g9369</name>
    <name evidence="5" type="ORF">STYLEM_3297</name>
</gene>
<dbReference type="PANTHER" id="PTHR15104:SF0">
    <property type="entry name" value="DIHYDROPTERIDINE REDUCTASE"/>
    <property type="match status" value="1"/>
</dbReference>
<dbReference type="InterPro" id="IPR002347">
    <property type="entry name" value="SDR_fam"/>
</dbReference>
<keyword evidence="3" id="KW-0521">NADP</keyword>
<reference evidence="5 6" key="1">
    <citation type="submission" date="2014-06" db="EMBL/GenBank/DDBJ databases">
        <authorList>
            <person name="Swart Estienne"/>
        </authorList>
    </citation>
    <scope>NUCLEOTIDE SEQUENCE [LARGE SCALE GENOMIC DNA]</scope>
    <source>
        <strain evidence="5 6">130c</strain>
    </source>
</reference>
<dbReference type="OrthoDB" id="1204at2759"/>
<dbReference type="AlphaFoldDB" id="A0A078A0L2"/>
<comment type="similarity">
    <text evidence="1">Belongs to the short-chain dehydrogenases/reductases (SDR) family.</text>
</comment>
<keyword evidence="6" id="KW-1185">Reference proteome</keyword>
<name>A0A078A0L2_STYLE</name>
<proteinExistence type="inferred from homology"/>
<dbReference type="InterPro" id="IPR036291">
    <property type="entry name" value="NAD(P)-bd_dom_sf"/>
</dbReference>
<dbReference type="GO" id="GO:0070404">
    <property type="term" value="F:NADH binding"/>
    <property type="evidence" value="ECO:0007669"/>
    <property type="project" value="TreeGrafter"/>
</dbReference>
<dbReference type="Gene3D" id="3.40.50.720">
    <property type="entry name" value="NAD(P)-binding Rossmann-like Domain"/>
    <property type="match status" value="1"/>
</dbReference>
<evidence type="ECO:0000313" key="6">
    <source>
        <dbReference type="Proteomes" id="UP000039865"/>
    </source>
</evidence>
<evidence type="ECO:0000313" key="5">
    <source>
        <dbReference type="EMBL" id="CDW74303.1"/>
    </source>
</evidence>
<dbReference type="GO" id="GO:0006559">
    <property type="term" value="P:L-phenylalanine catabolic process"/>
    <property type="evidence" value="ECO:0007669"/>
    <property type="project" value="TreeGrafter"/>
</dbReference>
<evidence type="ECO:0000256" key="2">
    <source>
        <dbReference type="ARBA" id="ARBA00011738"/>
    </source>
</evidence>
<dbReference type="InParanoid" id="A0A078A0L2"/>
<dbReference type="GO" id="GO:0070402">
    <property type="term" value="F:NADPH binding"/>
    <property type="evidence" value="ECO:0007669"/>
    <property type="project" value="TreeGrafter"/>
</dbReference>
<dbReference type="SUPFAM" id="SSF51735">
    <property type="entry name" value="NAD(P)-binding Rossmann-fold domains"/>
    <property type="match status" value="1"/>
</dbReference>
<dbReference type="GO" id="GO:0005737">
    <property type="term" value="C:cytoplasm"/>
    <property type="evidence" value="ECO:0007669"/>
    <property type="project" value="TreeGrafter"/>
</dbReference>
<comment type="subunit">
    <text evidence="2">Homodimer.</text>
</comment>
<dbReference type="Proteomes" id="UP000039865">
    <property type="component" value="Unassembled WGS sequence"/>
</dbReference>
<evidence type="ECO:0008006" key="7">
    <source>
        <dbReference type="Google" id="ProtNLM"/>
    </source>
</evidence>
<dbReference type="EMBL" id="CCKQ01003198">
    <property type="protein sequence ID" value="CDW74303.1"/>
    <property type="molecule type" value="Genomic_DNA"/>
</dbReference>
<evidence type="ECO:0000256" key="3">
    <source>
        <dbReference type="ARBA" id="ARBA00022857"/>
    </source>
</evidence>
<dbReference type="GO" id="GO:0006729">
    <property type="term" value="P:tetrahydrobiopterin biosynthetic process"/>
    <property type="evidence" value="ECO:0007669"/>
    <property type="project" value="TreeGrafter"/>
</dbReference>
<dbReference type="OMA" id="KNYWVGS"/>
<organism evidence="5 6">
    <name type="scientific">Stylonychia lemnae</name>
    <name type="common">Ciliate</name>
    <dbReference type="NCBI Taxonomy" id="5949"/>
    <lineage>
        <taxon>Eukaryota</taxon>
        <taxon>Sar</taxon>
        <taxon>Alveolata</taxon>
        <taxon>Ciliophora</taxon>
        <taxon>Intramacronucleata</taxon>
        <taxon>Spirotrichea</taxon>
        <taxon>Stichotrichia</taxon>
        <taxon>Sporadotrichida</taxon>
        <taxon>Oxytrichidae</taxon>
        <taxon>Stylonychinae</taxon>
        <taxon>Stylonychia</taxon>
    </lineage>
</organism>
<keyword evidence="4" id="KW-0560">Oxidoreductase</keyword>
<sequence>MNIDVNPNDHADENLQVSSTVKIQTQLETIHQRTKQFSSNFDTIICTAGGFDVGNIKDNDLFEKYEKLDRMNAQSALLTGHLASRYLAEQGFLCITGAAAVFEGPVNYAFSYGMTKQATHSLVLQLAERVDVPKTSDVICILPTMIDTKANRESMPDADKSTWLPPDKVADLLRAWANGENRPQNGSFAKLTFKNGSVIPEFL</sequence>
<dbReference type="PANTHER" id="PTHR15104">
    <property type="entry name" value="DIHYDROPTERIDINE REDUCTASE"/>
    <property type="match status" value="1"/>
</dbReference>
<evidence type="ECO:0000256" key="1">
    <source>
        <dbReference type="ARBA" id="ARBA00006484"/>
    </source>
</evidence>
<accession>A0A078A0L2</accession>
<dbReference type="Pfam" id="PF00106">
    <property type="entry name" value="adh_short"/>
    <property type="match status" value="1"/>
</dbReference>
<dbReference type="GO" id="GO:0004155">
    <property type="term" value="F:6,7-dihydropteridine reductase activity"/>
    <property type="evidence" value="ECO:0007669"/>
    <property type="project" value="TreeGrafter"/>
</dbReference>
<evidence type="ECO:0000256" key="4">
    <source>
        <dbReference type="ARBA" id="ARBA00023002"/>
    </source>
</evidence>
<protein>
    <recommendedName>
        <fullName evidence="7">Dihydropteridine reductase</fullName>
    </recommendedName>
</protein>